<dbReference type="EMBL" id="JARJCN010000035">
    <property type="protein sequence ID" value="KAJ7085211.1"/>
    <property type="molecule type" value="Genomic_DNA"/>
</dbReference>
<organism evidence="4 5">
    <name type="scientific">Mycena belliarum</name>
    <dbReference type="NCBI Taxonomy" id="1033014"/>
    <lineage>
        <taxon>Eukaryota</taxon>
        <taxon>Fungi</taxon>
        <taxon>Dikarya</taxon>
        <taxon>Basidiomycota</taxon>
        <taxon>Agaricomycotina</taxon>
        <taxon>Agaricomycetes</taxon>
        <taxon>Agaricomycetidae</taxon>
        <taxon>Agaricales</taxon>
        <taxon>Marasmiineae</taxon>
        <taxon>Mycenaceae</taxon>
        <taxon>Mycena</taxon>
    </lineage>
</organism>
<dbReference type="PANTHER" id="PTHR24320:SF283">
    <property type="entry name" value="RETINOL DEHYDROGENASE 11"/>
    <property type="match status" value="1"/>
</dbReference>
<evidence type="ECO:0000256" key="2">
    <source>
        <dbReference type="ARBA" id="ARBA00023002"/>
    </source>
</evidence>
<dbReference type="Proteomes" id="UP001222325">
    <property type="component" value="Unassembled WGS sequence"/>
</dbReference>
<feature type="compositionally biased region" description="Polar residues" evidence="3">
    <location>
        <begin position="1"/>
        <end position="11"/>
    </location>
</feature>
<accession>A0AAD6XQB6</accession>
<comment type="caution">
    <text evidence="4">The sequence shown here is derived from an EMBL/GenBank/DDBJ whole genome shotgun (WGS) entry which is preliminary data.</text>
</comment>
<dbReference type="InterPro" id="IPR036291">
    <property type="entry name" value="NAD(P)-bd_dom_sf"/>
</dbReference>
<feature type="region of interest" description="Disordered" evidence="3">
    <location>
        <begin position="1"/>
        <end position="21"/>
    </location>
</feature>
<dbReference type="PANTHER" id="PTHR24320">
    <property type="entry name" value="RETINOL DEHYDROGENASE"/>
    <property type="match status" value="1"/>
</dbReference>
<dbReference type="Gene3D" id="3.40.50.720">
    <property type="entry name" value="NAD(P)-binding Rossmann-like Domain"/>
    <property type="match status" value="1"/>
</dbReference>
<dbReference type="GO" id="GO:0016491">
    <property type="term" value="F:oxidoreductase activity"/>
    <property type="evidence" value="ECO:0007669"/>
    <property type="project" value="UniProtKB-KW"/>
</dbReference>
<protein>
    <submittedName>
        <fullName evidence="4">Uncharacterized protein</fullName>
    </submittedName>
</protein>
<gene>
    <name evidence="4" type="ORF">B0H15DRAFT_802145</name>
</gene>
<evidence type="ECO:0000313" key="5">
    <source>
        <dbReference type="Proteomes" id="UP001222325"/>
    </source>
</evidence>
<reference evidence="4" key="1">
    <citation type="submission" date="2023-03" db="EMBL/GenBank/DDBJ databases">
        <title>Massive genome expansion in bonnet fungi (Mycena s.s.) driven by repeated elements and novel gene families across ecological guilds.</title>
        <authorList>
            <consortium name="Lawrence Berkeley National Laboratory"/>
            <person name="Harder C.B."/>
            <person name="Miyauchi S."/>
            <person name="Viragh M."/>
            <person name="Kuo A."/>
            <person name="Thoen E."/>
            <person name="Andreopoulos B."/>
            <person name="Lu D."/>
            <person name="Skrede I."/>
            <person name="Drula E."/>
            <person name="Henrissat B."/>
            <person name="Morin E."/>
            <person name="Kohler A."/>
            <person name="Barry K."/>
            <person name="LaButti K."/>
            <person name="Morin E."/>
            <person name="Salamov A."/>
            <person name="Lipzen A."/>
            <person name="Mereny Z."/>
            <person name="Hegedus B."/>
            <person name="Baldrian P."/>
            <person name="Stursova M."/>
            <person name="Weitz H."/>
            <person name="Taylor A."/>
            <person name="Grigoriev I.V."/>
            <person name="Nagy L.G."/>
            <person name="Martin F."/>
            <person name="Kauserud H."/>
        </authorList>
    </citation>
    <scope>NUCLEOTIDE SEQUENCE</scope>
    <source>
        <strain evidence="4">CBHHK173m</strain>
    </source>
</reference>
<dbReference type="AlphaFoldDB" id="A0AAD6XQB6"/>
<evidence type="ECO:0000256" key="1">
    <source>
        <dbReference type="ARBA" id="ARBA00006484"/>
    </source>
</evidence>
<evidence type="ECO:0000313" key="4">
    <source>
        <dbReference type="EMBL" id="KAJ7085211.1"/>
    </source>
</evidence>
<keyword evidence="5" id="KW-1185">Reference proteome</keyword>
<proteinExistence type="inferred from homology"/>
<sequence length="233" mass="24941">MSSLLKSSLGAQPQRRCPPAGPFTLPADNLERQIATGHVGPFLLTKLLAPTLLAAGTGAYTPRVVFVASIAEARGTGVDFHALAHPDAAAYTRFGAYLQTRTVNVLSARELAKRTKGLTLRGAVIYTNIYQRDEGYACRRHPAPRRAAEPSDAVEDDPARGGRGCLRWDALLDSSSSSILAAAFDPRLDKTPGAYLVDCVKADKDLAPHSSDPANAEKLRTVTEENIGEKFVS</sequence>
<name>A0AAD6XQB6_9AGAR</name>
<evidence type="ECO:0000256" key="3">
    <source>
        <dbReference type="SAM" id="MobiDB-lite"/>
    </source>
</evidence>
<keyword evidence="2" id="KW-0560">Oxidoreductase</keyword>
<dbReference type="SUPFAM" id="SSF51735">
    <property type="entry name" value="NAD(P)-binding Rossmann-fold domains"/>
    <property type="match status" value="1"/>
</dbReference>
<comment type="similarity">
    <text evidence="1">Belongs to the short-chain dehydrogenases/reductases (SDR) family.</text>
</comment>